<accession>K1S3B1</accession>
<organism evidence="1">
    <name type="scientific">human gut metagenome</name>
    <dbReference type="NCBI Taxonomy" id="408170"/>
    <lineage>
        <taxon>unclassified sequences</taxon>
        <taxon>metagenomes</taxon>
        <taxon>organismal metagenomes</taxon>
    </lineage>
</organism>
<proteinExistence type="predicted"/>
<reference evidence="1" key="1">
    <citation type="journal article" date="2013" name="Environ. Microbiol.">
        <title>Microbiota from the distal guts of lean and obese adolescents exhibit partial functional redundancy besides clear differences in community structure.</title>
        <authorList>
            <person name="Ferrer M."/>
            <person name="Ruiz A."/>
            <person name="Lanza F."/>
            <person name="Haange S.B."/>
            <person name="Oberbach A."/>
            <person name="Till H."/>
            <person name="Bargiela R."/>
            <person name="Campoy C."/>
            <person name="Segura M.T."/>
            <person name="Richter M."/>
            <person name="von Bergen M."/>
            <person name="Seifert J."/>
            <person name="Suarez A."/>
        </authorList>
    </citation>
    <scope>NUCLEOTIDE SEQUENCE</scope>
</reference>
<evidence type="ECO:0000313" key="1">
    <source>
        <dbReference type="EMBL" id="EKC48165.1"/>
    </source>
</evidence>
<protein>
    <submittedName>
        <fullName evidence="1">Uncharacterized protein</fullName>
    </submittedName>
</protein>
<comment type="caution">
    <text evidence="1">The sequence shown here is derived from an EMBL/GenBank/DDBJ whole genome shotgun (WGS) entry which is preliminary data.</text>
</comment>
<feature type="non-terminal residue" evidence="1">
    <location>
        <position position="1"/>
    </location>
</feature>
<dbReference type="EMBL" id="AJWZ01010537">
    <property type="protein sequence ID" value="EKC48165.1"/>
    <property type="molecule type" value="Genomic_DNA"/>
</dbReference>
<sequence length="27" mass="3184">KKIIISVKDADKQEVVPLAQRFEKTWI</sequence>
<gene>
    <name evidence="1" type="ORF">OBE_15328</name>
</gene>
<name>K1S3B1_9ZZZZ</name>
<dbReference type="AlphaFoldDB" id="K1S3B1"/>